<evidence type="ECO:0000256" key="1">
    <source>
        <dbReference type="SAM" id="MobiDB-lite"/>
    </source>
</evidence>
<sequence>MKGKISKHRASLASNRKSSATMSCSASKSTSTKSTGFRISTQARDSSTTTTGTSAPQETSGSRRHPHRCSVATSGEKLAPQSQNVRGARAASATTAVAPEDVQAVNATFAAGGRSPDSRRRPSAGQSSSAPMAAAKENSSAMSPPLPLSTGILASSSCLVTSSETGGPSPGSPRASPTYDAHGDMAQLYLSPITASLCATSHHAVFTGPHFSGRSASWRSGTAVDAAVSSAHRHARDSSGADSGTVDTDGSSSYCASQNQANALVDTWVHSPLRVAQQRGAETRPRPSFASEPTVGATKGFGAPGGVNYAGLARRSPASSGSSAHFPPVSTQHMPVLVVPSVKSVSAARELLTPLPLVHPQRRSLLAVKDGQRGGWTLSSSWAPAGSPVSFSARSPSVTSTSRPSSRSDCNSSTARSDGSRRAVAFQLSETIQEKGTITTTPRQQPEKSGEDNASPQNRQRFGLRHCSPSLSICSLSMGSAAASMMDEVPPPPPPPPTQLSLGRGTKTRGGGSLLLPPRESVPLSRIPHHLDSLGSSILNASTASGCQSSFASSTLWESTGRMKSFMLSPVKSPLRSPSSNLSIPSETIAGTSRNGIISSEANELPSYSDARQSGAASQAQLFHYPSSVISLQTSLVSVPSTVNPDDVEEDMVGLRQVVVPLPLLTNHPPATALVVASVASSSVENDKHEAGVDELADARPLAIAIISDAIGKPAQSSELSTPQPSLSSVGGKTTQSVDKLKSNEDLNSKPRSGGAFGNTKAQLMTTFVQGPSLVSTEVPSHGRPSKAQALSPRQEELARSFRDRIQVGVRAPRRQRTAQRVSSASRDRHRASNDTSHGSRAEGRGNTRRRESRLRRTKGQSAQQPAAALPFIAVAAAAVAYAKLLRPVHALRLRRRFDEVIAPVAAYRIQCKWRRYLQLRRVEQKMAVQLLVAWMRFRLQILRRAKDASARLLQRVFRGELVRSLHRYLYEQMKRNRALDVIRYYVQRWEAQKLYRVLQMQRDERALVVNQCVQGNMQLCRAEQVEWNAIVQDGAEILQSRPCVSTQDWVEGVAALTGVVLDPRASNFIRSSVANSAASTRARPTTMAQLRECLAAFARLEHQLFRSSDTKEDKTASSRKGSAPSSAAPSPPLQPTLALAMRATKSTQGERKDGFAKAHDDAHNPSYTAMSIASDGAPDSPTPSNPTATDDDFVAAYVQLLCRVEATERVELERRLLGEHHELLRKQLLLDKAILYATSMRVAPLFSPLLLDMPSEAVLIQAVRLFKEEREARCAIIQLYESMPLACLRRPMLNPVAKVRYSDLVRLSNGVDDPWEDAGRSEQRFYRETVAYKCLASSMSKPESSCALSYTPRPSLAPLGADDADRVPSSRLMSPSHEATHNGGGGHLSIPVVPPLLSVQRQASYGTPSGLRVRMRVTAPLPLHVTSLFPSPKLAESVAPGGGGVTRMNENGHHANSFRASSHHGRGDVQSKTAIPSPHRRPRGPPLPLLRKLLRHPGCARSGTSRPSFQSPPVITNPALNSREGASESRPPCLNTYPNPTHFQLTTIRNPSTEEEGCGAEVGVEGSAQRSTNASSTNAACGSNANQDNCSSNIISRDADAGVVLQLPSPASAARQRFTAAAHATAAAASHFSSPCKSSTRVSVTVSSYSRGNVTEGLTASGEESAALLDRADLVDRILTTQPVGATCSGSIFSAAKVVPRLTVWHATAAPLESLAPSSMLPEMPLCLCQQIRTSMPMRFDKDASGAAALLSIPPPVLFSPAGVSAFQMSTTTEAAAQASTPLGSCRVKAVDFPPSPTLSSSALTVAKTGADGWSRTALAPQPRPPPTPPPRRCYAAPHIGEASE</sequence>
<evidence type="ECO:0000313" key="2">
    <source>
        <dbReference type="EMBL" id="SYZ64728.1"/>
    </source>
</evidence>
<feature type="compositionally biased region" description="Low complexity" evidence="1">
    <location>
        <begin position="1119"/>
        <end position="1129"/>
    </location>
</feature>
<name>A0A3P3Z3D4_LEIBR</name>
<feature type="region of interest" description="Disordered" evidence="1">
    <location>
        <begin position="159"/>
        <end position="180"/>
    </location>
</feature>
<feature type="region of interest" description="Disordered" evidence="1">
    <location>
        <begin position="775"/>
        <end position="863"/>
    </location>
</feature>
<feature type="compositionally biased region" description="Basic and acidic residues" evidence="1">
    <location>
        <begin position="1149"/>
        <end position="1164"/>
    </location>
</feature>
<feature type="compositionally biased region" description="Low complexity" evidence="1">
    <location>
        <begin position="238"/>
        <end position="253"/>
    </location>
</feature>
<feature type="region of interest" description="Disordered" evidence="1">
    <location>
        <begin position="1358"/>
        <end position="1387"/>
    </location>
</feature>
<feature type="compositionally biased region" description="Basic and acidic residues" evidence="1">
    <location>
        <begin position="1107"/>
        <end position="1117"/>
    </location>
</feature>
<feature type="region of interest" description="Disordered" evidence="1">
    <location>
        <begin position="379"/>
        <end position="462"/>
    </location>
</feature>
<organism evidence="2 3">
    <name type="scientific">Leishmania braziliensis MHOM/BR/75/M2904</name>
    <dbReference type="NCBI Taxonomy" id="420245"/>
    <lineage>
        <taxon>Eukaryota</taxon>
        <taxon>Discoba</taxon>
        <taxon>Euglenozoa</taxon>
        <taxon>Kinetoplastea</taxon>
        <taxon>Metakinetoplastina</taxon>
        <taxon>Trypanosomatida</taxon>
        <taxon>Trypanosomatidae</taxon>
        <taxon>Leishmaniinae</taxon>
        <taxon>Leishmania</taxon>
        <taxon>Leishmania braziliensis species complex</taxon>
    </lineage>
</organism>
<feature type="compositionally biased region" description="Polar residues" evidence="1">
    <location>
        <begin position="1569"/>
        <end position="1585"/>
    </location>
</feature>
<protein>
    <submittedName>
        <fullName evidence="2">Hypothetical_protein</fullName>
    </submittedName>
</protein>
<feature type="compositionally biased region" description="Polar residues" evidence="1">
    <location>
        <begin position="1503"/>
        <end position="1521"/>
    </location>
</feature>
<feature type="compositionally biased region" description="Pro residues" evidence="1">
    <location>
        <begin position="1823"/>
        <end position="1833"/>
    </location>
</feature>
<feature type="compositionally biased region" description="Polar residues" evidence="1">
    <location>
        <begin position="428"/>
        <end position="444"/>
    </location>
</feature>
<feature type="region of interest" description="Disordered" evidence="1">
    <location>
        <begin position="714"/>
        <end position="758"/>
    </location>
</feature>
<feature type="compositionally biased region" description="Basic and acidic residues" evidence="1">
    <location>
        <begin position="739"/>
        <end position="749"/>
    </location>
</feature>
<feature type="compositionally biased region" description="Polar residues" evidence="1">
    <location>
        <begin position="715"/>
        <end position="738"/>
    </location>
</feature>
<feature type="region of interest" description="Disordered" evidence="1">
    <location>
        <begin position="1438"/>
        <end position="1541"/>
    </location>
</feature>
<accession>A0A3P3Z3D4</accession>
<feature type="region of interest" description="Disordered" evidence="1">
    <location>
        <begin position="109"/>
        <end position="147"/>
    </location>
</feature>
<feature type="compositionally biased region" description="Low complexity" evidence="1">
    <location>
        <begin position="161"/>
        <end position="177"/>
    </location>
</feature>
<feature type="compositionally biased region" description="Low complexity" evidence="1">
    <location>
        <begin position="390"/>
        <end position="414"/>
    </location>
</feature>
<feature type="region of interest" description="Disordered" evidence="1">
    <location>
        <begin position="229"/>
        <end position="253"/>
    </location>
</feature>
<feature type="compositionally biased region" description="Polar residues" evidence="1">
    <location>
        <begin position="37"/>
        <end position="60"/>
    </location>
</feature>
<evidence type="ECO:0000313" key="3">
    <source>
        <dbReference type="Proteomes" id="UP000319462"/>
    </source>
</evidence>
<gene>
    <name evidence="2" type="ORF">LBRM2904_18.0990</name>
</gene>
<dbReference type="Proteomes" id="UP000319462">
    <property type="component" value="Chromosome 18"/>
</dbReference>
<feature type="compositionally biased region" description="Basic and acidic residues" evidence="1">
    <location>
        <begin position="838"/>
        <end position="850"/>
    </location>
</feature>
<feature type="region of interest" description="Disordered" evidence="1">
    <location>
        <begin position="1553"/>
        <end position="1585"/>
    </location>
</feature>
<feature type="region of interest" description="Disordered" evidence="1">
    <location>
        <begin position="1107"/>
        <end position="1190"/>
    </location>
</feature>
<feature type="compositionally biased region" description="Basic and acidic residues" evidence="1">
    <location>
        <begin position="794"/>
        <end position="806"/>
    </location>
</feature>
<feature type="region of interest" description="Disordered" evidence="1">
    <location>
        <begin position="1"/>
        <end position="96"/>
    </location>
</feature>
<dbReference type="EMBL" id="LS997617">
    <property type="protein sequence ID" value="SYZ64728.1"/>
    <property type="molecule type" value="Genomic_DNA"/>
</dbReference>
<feature type="compositionally biased region" description="Low complexity" evidence="1">
    <location>
        <begin position="17"/>
        <end position="35"/>
    </location>
</feature>
<reference evidence="2 3" key="1">
    <citation type="submission" date="2018-09" db="EMBL/GenBank/DDBJ databases">
        <authorList>
            <person name="Peiro R."/>
            <person name="Begona"/>
            <person name="Cbmso G."/>
            <person name="Lopez M."/>
            <person name="Gonzalez S."/>
        </authorList>
    </citation>
    <scope>NUCLEOTIDE SEQUENCE [LARGE SCALE GENOMIC DNA]</scope>
</reference>
<feature type="region of interest" description="Disordered" evidence="1">
    <location>
        <begin position="1813"/>
        <end position="1846"/>
    </location>
</feature>
<feature type="region of interest" description="Disordered" evidence="1">
    <location>
        <begin position="277"/>
        <end position="302"/>
    </location>
</feature>
<dbReference type="PROSITE" id="PS50096">
    <property type="entry name" value="IQ"/>
    <property type="match status" value="1"/>
</dbReference>
<proteinExistence type="predicted"/>
<feature type="compositionally biased region" description="Basic residues" evidence="1">
    <location>
        <begin position="1"/>
        <end position="10"/>
    </location>
</feature>
<feature type="compositionally biased region" description="Low complexity" evidence="1">
    <location>
        <begin position="85"/>
        <end position="96"/>
    </location>
</feature>